<evidence type="ECO:0000313" key="8">
    <source>
        <dbReference type="Proteomes" id="UP000011704"/>
    </source>
</evidence>
<dbReference type="CDD" id="cd00093">
    <property type="entry name" value="HTH_XRE"/>
    <property type="match status" value="1"/>
</dbReference>
<proteinExistence type="predicted"/>
<dbReference type="GO" id="GO:0006508">
    <property type="term" value="P:proteolysis"/>
    <property type="evidence" value="ECO:0007669"/>
    <property type="project" value="UniProtKB-KW"/>
</dbReference>
<protein>
    <submittedName>
        <fullName evidence="7">Putative Repressor protein CI</fullName>
    </submittedName>
</protein>
<dbReference type="InterPro" id="IPR010982">
    <property type="entry name" value="Lambda_DNA-bd_dom_sf"/>
</dbReference>
<evidence type="ECO:0000313" key="7">
    <source>
        <dbReference type="EMBL" id="CCQ89525.1"/>
    </source>
</evidence>
<sequence>MGGHILQESAEGFAKKGSTSEHLNYIRSPVFCQTKTNKLAAQYKKIDLKEVGQRIRSLRGSLSQLAFARKLNVHQVDISRLERGETVNPSPELLLNICRLQEPTVSLEWLVSGEGPKVKDSVQKNEGRVSAAEEEFLRLSDVYRNASPNFKASLDHREMVDHLAFKKKWLQETLQVQEDGLVLIEAISDSMEPTLSPGDLLLIDGSVNYIRDDGIYCLRTPREEVLLKRLQRLPGEGLAVKSDNPKYEQFILSEEDIPRYAIIGPVIWIGRRF</sequence>
<keyword evidence="1" id="KW-0645">Protease</keyword>
<dbReference type="Pfam" id="PF00717">
    <property type="entry name" value="Peptidase_S24"/>
    <property type="match status" value="1"/>
</dbReference>
<dbReference type="EMBL" id="CAQJ01000013">
    <property type="protein sequence ID" value="CCQ89525.1"/>
    <property type="molecule type" value="Genomic_DNA"/>
</dbReference>
<dbReference type="InterPro" id="IPR015927">
    <property type="entry name" value="Peptidase_S24_S26A/B/C"/>
</dbReference>
<dbReference type="GO" id="GO:0004252">
    <property type="term" value="F:serine-type endopeptidase activity"/>
    <property type="evidence" value="ECO:0007669"/>
    <property type="project" value="InterPro"/>
</dbReference>
<dbReference type="InterPro" id="IPR036286">
    <property type="entry name" value="LexA/Signal_pep-like_sf"/>
</dbReference>
<evidence type="ECO:0000256" key="3">
    <source>
        <dbReference type="ARBA" id="ARBA00023015"/>
    </source>
</evidence>
<evidence type="ECO:0000256" key="5">
    <source>
        <dbReference type="ARBA" id="ARBA00023163"/>
    </source>
</evidence>
<accession>M1YVM0</accession>
<dbReference type="InterPro" id="IPR039418">
    <property type="entry name" value="LexA-like"/>
</dbReference>
<dbReference type="GO" id="GO:0016020">
    <property type="term" value="C:membrane"/>
    <property type="evidence" value="ECO:0007669"/>
    <property type="project" value="InterPro"/>
</dbReference>
<dbReference type="SMART" id="SM00530">
    <property type="entry name" value="HTH_XRE"/>
    <property type="match status" value="1"/>
</dbReference>
<evidence type="ECO:0000259" key="6">
    <source>
        <dbReference type="PROSITE" id="PS50943"/>
    </source>
</evidence>
<gene>
    <name evidence="7" type="ORF">NITGR_110005</name>
</gene>
<dbReference type="InterPro" id="IPR019756">
    <property type="entry name" value="Pept_S26A_signal_pept_1_Ser-AS"/>
</dbReference>
<evidence type="ECO:0000256" key="2">
    <source>
        <dbReference type="ARBA" id="ARBA00022801"/>
    </source>
</evidence>
<dbReference type="Gene3D" id="2.10.109.10">
    <property type="entry name" value="Umud Fragment, subunit A"/>
    <property type="match status" value="1"/>
</dbReference>
<dbReference type="GO" id="GO:0003677">
    <property type="term" value="F:DNA binding"/>
    <property type="evidence" value="ECO:0007669"/>
    <property type="project" value="UniProtKB-KW"/>
</dbReference>
<feature type="domain" description="HTH cro/C1-type" evidence="6">
    <location>
        <begin position="62"/>
        <end position="110"/>
    </location>
</feature>
<dbReference type="Proteomes" id="UP000011704">
    <property type="component" value="Unassembled WGS sequence"/>
</dbReference>
<dbReference type="PANTHER" id="PTHR40661">
    <property type="match status" value="1"/>
</dbReference>
<evidence type="ECO:0000256" key="4">
    <source>
        <dbReference type="ARBA" id="ARBA00023125"/>
    </source>
</evidence>
<keyword evidence="8" id="KW-1185">Reference proteome</keyword>
<name>M1YVM0_NITG3</name>
<keyword evidence="5" id="KW-0804">Transcription</keyword>
<dbReference type="PANTHER" id="PTHR40661:SF3">
    <property type="entry name" value="FELS-1 PROPHAGE TRANSCRIPTIONAL REGULATOR"/>
    <property type="match status" value="1"/>
</dbReference>
<dbReference type="Gene3D" id="1.10.260.40">
    <property type="entry name" value="lambda repressor-like DNA-binding domains"/>
    <property type="match status" value="1"/>
</dbReference>
<organism evidence="7 8">
    <name type="scientific">Nitrospina gracilis (strain 3/211)</name>
    <dbReference type="NCBI Taxonomy" id="1266370"/>
    <lineage>
        <taxon>Bacteria</taxon>
        <taxon>Pseudomonadati</taxon>
        <taxon>Nitrospinota/Tectimicrobiota group</taxon>
        <taxon>Nitrospinota</taxon>
        <taxon>Nitrospinia</taxon>
        <taxon>Nitrospinales</taxon>
        <taxon>Nitrospinaceae</taxon>
        <taxon>Nitrospina</taxon>
    </lineage>
</organism>
<dbReference type="Pfam" id="PF13560">
    <property type="entry name" value="HTH_31"/>
    <property type="match status" value="1"/>
</dbReference>
<comment type="caution">
    <text evidence="7">The sequence shown here is derived from an EMBL/GenBank/DDBJ whole genome shotgun (WGS) entry which is preliminary data.</text>
</comment>
<dbReference type="SUPFAM" id="SSF51306">
    <property type="entry name" value="LexA/Signal peptidase"/>
    <property type="match status" value="1"/>
</dbReference>
<keyword evidence="3" id="KW-0805">Transcription regulation</keyword>
<dbReference type="AlphaFoldDB" id="M1YVM0"/>
<dbReference type="SUPFAM" id="SSF47413">
    <property type="entry name" value="lambda repressor-like DNA-binding domains"/>
    <property type="match status" value="1"/>
</dbReference>
<evidence type="ECO:0000256" key="1">
    <source>
        <dbReference type="ARBA" id="ARBA00022670"/>
    </source>
</evidence>
<reference evidence="7 8" key="1">
    <citation type="journal article" date="2013" name="Front. Microbiol.">
        <title>The genome of Nitrospina gracilis illuminates the metabolism and evolution of the major marine nitrite oxidizer.</title>
        <authorList>
            <person name="Luecker S."/>
            <person name="Nowka B."/>
            <person name="Rattei T."/>
            <person name="Spieck E."/>
            <person name="and Daims H."/>
        </authorList>
    </citation>
    <scope>NUCLEOTIDE SEQUENCE [LARGE SCALE GENOMIC DNA]</scope>
    <source>
        <strain evidence="7 8">3/211</strain>
    </source>
</reference>
<dbReference type="HOGENOM" id="CLU_066192_1_2_0"/>
<dbReference type="CDD" id="cd06529">
    <property type="entry name" value="S24_LexA-like"/>
    <property type="match status" value="1"/>
</dbReference>
<keyword evidence="2" id="KW-0378">Hydrolase</keyword>
<keyword evidence="4" id="KW-0238">DNA-binding</keyword>
<dbReference type="InParanoid" id="M1YVM0"/>
<dbReference type="InterPro" id="IPR001387">
    <property type="entry name" value="Cro/C1-type_HTH"/>
</dbReference>
<dbReference type="PROSITE" id="PS50943">
    <property type="entry name" value="HTH_CROC1"/>
    <property type="match status" value="1"/>
</dbReference>
<dbReference type="PROSITE" id="PS00501">
    <property type="entry name" value="SPASE_I_1"/>
    <property type="match status" value="1"/>
</dbReference>